<evidence type="ECO:0000313" key="2">
    <source>
        <dbReference type="RefSeq" id="XP_033456640.1"/>
    </source>
</evidence>
<dbReference type="OrthoDB" id="421671at2759"/>
<dbReference type="AlphaFoldDB" id="A0A6J3LWF3"/>
<gene>
    <name evidence="2" type="ORF">K489DRAFT_390752</name>
</gene>
<reference evidence="2" key="1">
    <citation type="submission" date="2020-01" db="EMBL/GenBank/DDBJ databases">
        <authorList>
            <consortium name="DOE Joint Genome Institute"/>
            <person name="Haridas S."/>
            <person name="Albert R."/>
            <person name="Binder M."/>
            <person name="Bloem J."/>
            <person name="Labutti K."/>
            <person name="Salamov A."/>
            <person name="Andreopoulos B."/>
            <person name="Baker S.E."/>
            <person name="Barry K."/>
            <person name="Bills G."/>
            <person name="Bluhm B.H."/>
            <person name="Cannon C."/>
            <person name="Castanera R."/>
            <person name="Culley D.E."/>
            <person name="Daum C."/>
            <person name="Ezra D."/>
            <person name="Gonzalez J.B."/>
            <person name="Henrissat B."/>
            <person name="Kuo A."/>
            <person name="Liang C."/>
            <person name="Lipzen A."/>
            <person name="Lutzoni F."/>
            <person name="Magnuson J."/>
            <person name="Mondo S."/>
            <person name="Nolan M."/>
            <person name="Ohm R."/>
            <person name="Pangilinan J."/>
            <person name="Park H.-J."/>
            <person name="Ramirez L."/>
            <person name="Alfaro M."/>
            <person name="Sun H."/>
            <person name="Tritt A."/>
            <person name="Yoshinaga Y."/>
            <person name="Zwiers L.-H."/>
            <person name="Turgeon B.G."/>
            <person name="Goodwin S.B."/>
            <person name="Spatafora J.W."/>
            <person name="Crous P.W."/>
            <person name="Grigoriev I.V."/>
        </authorList>
    </citation>
    <scope>NUCLEOTIDE SEQUENCE</scope>
    <source>
        <strain evidence="2">CBS 342.82</strain>
    </source>
</reference>
<dbReference type="GeneID" id="54364427"/>
<dbReference type="Proteomes" id="UP000504637">
    <property type="component" value="Unplaced"/>
</dbReference>
<dbReference type="InterPro" id="IPR036866">
    <property type="entry name" value="RibonucZ/Hydroxyglut_hydro"/>
</dbReference>
<sequence length="272" mass="30464">MASSADKLVPSDPEQVMVIRKITPDITICSTPFRRFGKVKIGGRGTIVRLQTGNVAVFSPVALTDSVKRETQSLGNVKYLVAPDQEHHIFVEEWHKAYPEASVIGPDTLPGLRKKQGYLEIPAALWKPFIANKPLSISEEFDREFDSEYVHSHANKELVFNHKPSGTLIEADLIFNLPATEQMSKSGESAETGVLTKIFNSLQNTHGDAKAQKRFLWYAMSAADRPAFNASMRKINSWQFDRIIPCHGDVIETGGKGIFEKIMEWHLKGEKQ</sequence>
<evidence type="ECO:0000313" key="1">
    <source>
        <dbReference type="Proteomes" id="UP000504637"/>
    </source>
</evidence>
<reference evidence="2" key="3">
    <citation type="submission" date="2025-08" db="UniProtKB">
        <authorList>
            <consortium name="RefSeq"/>
        </authorList>
    </citation>
    <scope>IDENTIFICATION</scope>
    <source>
        <strain evidence="2">CBS 342.82</strain>
    </source>
</reference>
<protein>
    <submittedName>
        <fullName evidence="2">Uncharacterized protein</fullName>
    </submittedName>
</protein>
<dbReference type="RefSeq" id="XP_033456640.1">
    <property type="nucleotide sequence ID" value="XM_033606627.1"/>
</dbReference>
<name>A0A6J3LWF3_9PEZI</name>
<keyword evidence="1" id="KW-1185">Reference proteome</keyword>
<accession>A0A6J3LWF3</accession>
<dbReference type="PANTHER" id="PTHR33835">
    <property type="entry name" value="YALI0C07656P"/>
    <property type="match status" value="1"/>
</dbReference>
<dbReference type="SUPFAM" id="SSF56281">
    <property type="entry name" value="Metallo-hydrolase/oxidoreductase"/>
    <property type="match status" value="1"/>
</dbReference>
<reference evidence="2" key="2">
    <citation type="submission" date="2020-04" db="EMBL/GenBank/DDBJ databases">
        <authorList>
            <consortium name="NCBI Genome Project"/>
        </authorList>
    </citation>
    <scope>NUCLEOTIDE SEQUENCE</scope>
    <source>
        <strain evidence="2">CBS 342.82</strain>
    </source>
</reference>
<dbReference type="PANTHER" id="PTHR33835:SF1">
    <property type="entry name" value="METALLO-BETA-LACTAMASE DOMAIN-CONTAINING PROTEIN"/>
    <property type="match status" value="1"/>
</dbReference>
<proteinExistence type="predicted"/>
<dbReference type="InterPro" id="IPR025638">
    <property type="entry name" value="DUF4336"/>
</dbReference>
<organism evidence="2">
    <name type="scientific">Dissoconium aciculare CBS 342.82</name>
    <dbReference type="NCBI Taxonomy" id="1314786"/>
    <lineage>
        <taxon>Eukaryota</taxon>
        <taxon>Fungi</taxon>
        <taxon>Dikarya</taxon>
        <taxon>Ascomycota</taxon>
        <taxon>Pezizomycotina</taxon>
        <taxon>Dothideomycetes</taxon>
        <taxon>Dothideomycetidae</taxon>
        <taxon>Mycosphaerellales</taxon>
        <taxon>Dissoconiaceae</taxon>
        <taxon>Dissoconium</taxon>
    </lineage>
</organism>
<dbReference type="Pfam" id="PF14234">
    <property type="entry name" value="DUF4336"/>
    <property type="match status" value="1"/>
</dbReference>